<protein>
    <recommendedName>
        <fullName evidence="5">Elongator complex protein 4</fullName>
    </recommendedName>
</protein>
<dbReference type="Pfam" id="PF05625">
    <property type="entry name" value="PAXNEB"/>
    <property type="match status" value="1"/>
</dbReference>
<dbReference type="InterPro" id="IPR027417">
    <property type="entry name" value="P-loop_NTPase"/>
</dbReference>
<dbReference type="VEuPathDB" id="VectorBase:AMIN004959"/>
<dbReference type="UniPathway" id="UPA00988"/>
<keyword evidence="10" id="KW-1185">Reference proteome</keyword>
<dbReference type="GO" id="GO:0008023">
    <property type="term" value="C:transcription elongation factor complex"/>
    <property type="evidence" value="ECO:0007669"/>
    <property type="project" value="TreeGrafter"/>
</dbReference>
<dbReference type="GO" id="GO:0005737">
    <property type="term" value="C:cytoplasm"/>
    <property type="evidence" value="ECO:0007669"/>
    <property type="project" value="UniProtKB-SubCell"/>
</dbReference>
<evidence type="ECO:0000256" key="6">
    <source>
        <dbReference type="ARBA" id="ARBA00022490"/>
    </source>
</evidence>
<dbReference type="PANTHER" id="PTHR12896">
    <property type="entry name" value="PAX6 NEIGHBOR PROTEIN PAXNEB"/>
    <property type="match status" value="1"/>
</dbReference>
<dbReference type="EnsemblMetazoa" id="AMIN004959-RA">
    <property type="protein sequence ID" value="AMIN004959-PA"/>
    <property type="gene ID" value="AMIN004959"/>
</dbReference>
<dbReference type="InterPro" id="IPR008728">
    <property type="entry name" value="Elongator_complex_protein_4"/>
</dbReference>
<dbReference type="Proteomes" id="UP000075920">
    <property type="component" value="Unassembled WGS sequence"/>
</dbReference>
<accession>A0A182W3P8</accession>
<comment type="pathway">
    <text evidence="3">tRNA modification; 5-methoxycarbonylmethyl-2-thiouridine-tRNA biosynthesis.</text>
</comment>
<dbReference type="CDD" id="cd19494">
    <property type="entry name" value="Elp4"/>
    <property type="match status" value="1"/>
</dbReference>
<keyword evidence="7" id="KW-0819">tRNA processing</keyword>
<reference evidence="9" key="2">
    <citation type="submission" date="2020-05" db="UniProtKB">
        <authorList>
            <consortium name="EnsemblMetazoa"/>
        </authorList>
    </citation>
    <scope>IDENTIFICATION</scope>
    <source>
        <strain evidence="9">MINIMUS1</strain>
    </source>
</reference>
<reference evidence="10" key="1">
    <citation type="submission" date="2013-03" db="EMBL/GenBank/DDBJ databases">
        <title>The Genome Sequence of Anopheles minimus MINIMUS1.</title>
        <authorList>
            <consortium name="The Broad Institute Genomics Platform"/>
            <person name="Neafsey D.E."/>
            <person name="Walton C."/>
            <person name="Walker B."/>
            <person name="Young S.K."/>
            <person name="Zeng Q."/>
            <person name="Gargeya S."/>
            <person name="Fitzgerald M."/>
            <person name="Haas B."/>
            <person name="Abouelleil A."/>
            <person name="Allen A.W."/>
            <person name="Alvarado L."/>
            <person name="Arachchi H.M."/>
            <person name="Berlin A.M."/>
            <person name="Chapman S.B."/>
            <person name="Gainer-Dewar J."/>
            <person name="Goldberg J."/>
            <person name="Griggs A."/>
            <person name="Gujja S."/>
            <person name="Hansen M."/>
            <person name="Howarth C."/>
            <person name="Imamovic A."/>
            <person name="Ireland A."/>
            <person name="Larimer J."/>
            <person name="McCowan C."/>
            <person name="Murphy C."/>
            <person name="Pearson M."/>
            <person name="Poon T.W."/>
            <person name="Priest M."/>
            <person name="Roberts A."/>
            <person name="Saif S."/>
            <person name="Shea T."/>
            <person name="Sisk P."/>
            <person name="Sykes S."/>
            <person name="Wortman J."/>
            <person name="Nusbaum C."/>
            <person name="Birren B."/>
        </authorList>
    </citation>
    <scope>NUCLEOTIDE SEQUENCE [LARGE SCALE GENOMIC DNA]</scope>
    <source>
        <strain evidence="10">MINIMUS1</strain>
    </source>
</reference>
<evidence type="ECO:0000256" key="3">
    <source>
        <dbReference type="ARBA" id="ARBA00005043"/>
    </source>
</evidence>
<dbReference type="STRING" id="112268.A0A182W3P8"/>
<evidence type="ECO:0000256" key="5">
    <source>
        <dbReference type="ARBA" id="ARBA00020265"/>
    </source>
</evidence>
<dbReference type="GO" id="GO:0033588">
    <property type="term" value="C:elongator holoenzyme complex"/>
    <property type="evidence" value="ECO:0007669"/>
    <property type="project" value="InterPro"/>
</dbReference>
<evidence type="ECO:0000256" key="8">
    <source>
        <dbReference type="ARBA" id="ARBA00023242"/>
    </source>
</evidence>
<organism evidence="9 10">
    <name type="scientific">Anopheles minimus</name>
    <dbReference type="NCBI Taxonomy" id="112268"/>
    <lineage>
        <taxon>Eukaryota</taxon>
        <taxon>Metazoa</taxon>
        <taxon>Ecdysozoa</taxon>
        <taxon>Arthropoda</taxon>
        <taxon>Hexapoda</taxon>
        <taxon>Insecta</taxon>
        <taxon>Pterygota</taxon>
        <taxon>Neoptera</taxon>
        <taxon>Endopterygota</taxon>
        <taxon>Diptera</taxon>
        <taxon>Nematocera</taxon>
        <taxon>Culicoidea</taxon>
        <taxon>Culicidae</taxon>
        <taxon>Anophelinae</taxon>
        <taxon>Anopheles</taxon>
    </lineage>
</organism>
<dbReference type="PANTHER" id="PTHR12896:SF1">
    <property type="entry name" value="ELONGATOR COMPLEX PROTEIN 4"/>
    <property type="match status" value="1"/>
</dbReference>
<evidence type="ECO:0000313" key="9">
    <source>
        <dbReference type="EnsemblMetazoa" id="AMIN004959-PA"/>
    </source>
</evidence>
<comment type="subcellular location">
    <subcellularLocation>
        <location evidence="2">Cytoplasm</location>
    </subcellularLocation>
    <subcellularLocation>
        <location evidence="1">Nucleus</location>
    </subcellularLocation>
</comment>
<evidence type="ECO:0000256" key="7">
    <source>
        <dbReference type="ARBA" id="ARBA00022694"/>
    </source>
</evidence>
<evidence type="ECO:0000256" key="1">
    <source>
        <dbReference type="ARBA" id="ARBA00004123"/>
    </source>
</evidence>
<comment type="similarity">
    <text evidence="4">Belongs to the ELP4 family.</text>
</comment>
<proteinExistence type="inferred from homology"/>
<name>A0A182W3P8_9DIPT</name>
<dbReference type="GO" id="GO:0002098">
    <property type="term" value="P:tRNA wobble uridine modification"/>
    <property type="evidence" value="ECO:0007669"/>
    <property type="project" value="InterPro"/>
</dbReference>
<keyword evidence="6" id="KW-0963">Cytoplasm</keyword>
<evidence type="ECO:0000256" key="2">
    <source>
        <dbReference type="ARBA" id="ARBA00004496"/>
    </source>
</evidence>
<dbReference type="Gene3D" id="3.40.50.300">
    <property type="entry name" value="P-loop containing nucleotide triphosphate hydrolases"/>
    <property type="match status" value="1"/>
</dbReference>
<evidence type="ECO:0000256" key="4">
    <source>
        <dbReference type="ARBA" id="ARBA00007573"/>
    </source>
</evidence>
<sequence>SVGSACTHFYCSCWKKLFRLLGNNNNQINTRQMSGFVKRRRALNINGTRLSVHTGQWVISVGNPSLDHVFGGGFPIGSIIGIGEDKHGSYSRVLTKYFLAEGIVSKHPLLVGTLEEDPTQLIEKLPKPVETTTLPEGTTEQQPETMRIAFRYNQQAPVDSEQKSSTALGHYFDLSKTISSTTLHTQDITYWNGDEVKGNDADFEGSFKNPHYASLLSYIQRKASEQQFNSTSDESAKNVLRICINSIGSPAWYDKNFCEDFLRFIVLLKAIVRNTLSVCLLTVPLHLFTHLDDIYLCRKVRNLFDFSFDLEAFTGQMEEQANPIFKEYHGLLNITKIAPFNSLASFHPKTRDLAFKLKRSKFVIEKLHLPPDIADDDSGTKNPVPTLSCAGGGMKSKLDF</sequence>
<dbReference type="AlphaFoldDB" id="A0A182W3P8"/>
<evidence type="ECO:0000313" key="10">
    <source>
        <dbReference type="Proteomes" id="UP000075920"/>
    </source>
</evidence>
<keyword evidence="8" id="KW-0539">Nucleus</keyword>